<feature type="compositionally biased region" description="Basic and acidic residues" evidence="2">
    <location>
        <begin position="14"/>
        <end position="23"/>
    </location>
</feature>
<dbReference type="Proteomes" id="UP000245119">
    <property type="component" value="Linkage Group LG3"/>
</dbReference>
<evidence type="ECO:0000313" key="4">
    <source>
        <dbReference type="Proteomes" id="UP000245119"/>
    </source>
</evidence>
<evidence type="ECO:0000313" key="3">
    <source>
        <dbReference type="EMBL" id="PVD33952.1"/>
    </source>
</evidence>
<evidence type="ECO:0000256" key="2">
    <source>
        <dbReference type="SAM" id="MobiDB-lite"/>
    </source>
</evidence>
<proteinExistence type="predicted"/>
<dbReference type="GO" id="GO:0000981">
    <property type="term" value="F:DNA-binding transcription factor activity, RNA polymerase II-specific"/>
    <property type="evidence" value="ECO:0007669"/>
    <property type="project" value="TreeGrafter"/>
</dbReference>
<evidence type="ECO:0008006" key="5">
    <source>
        <dbReference type="Google" id="ProtNLM"/>
    </source>
</evidence>
<dbReference type="PANTHER" id="PTHR24329:SF362">
    <property type="entry name" value="INTESTINE-SPECIFIC HOMEOBOX"/>
    <property type="match status" value="1"/>
</dbReference>
<dbReference type="GO" id="GO:0005634">
    <property type="term" value="C:nucleus"/>
    <property type="evidence" value="ECO:0007669"/>
    <property type="project" value="UniProtKB-SubCell"/>
</dbReference>
<feature type="region of interest" description="Disordered" evidence="2">
    <location>
        <begin position="277"/>
        <end position="313"/>
    </location>
</feature>
<reference evidence="3 4" key="1">
    <citation type="submission" date="2018-04" db="EMBL/GenBank/DDBJ databases">
        <title>The genome of golden apple snail Pomacea canaliculata provides insight into stress tolerance and invasive adaptation.</title>
        <authorList>
            <person name="Liu C."/>
            <person name="Liu B."/>
            <person name="Ren Y."/>
            <person name="Zhang Y."/>
            <person name="Wang H."/>
            <person name="Li S."/>
            <person name="Jiang F."/>
            <person name="Yin L."/>
            <person name="Zhang G."/>
            <person name="Qian W."/>
            <person name="Fan W."/>
        </authorList>
    </citation>
    <scope>NUCLEOTIDE SEQUENCE [LARGE SCALE GENOMIC DNA]</scope>
    <source>
        <strain evidence="3">SZHN2017</strain>
        <tissue evidence="3">Muscle</tissue>
    </source>
</reference>
<dbReference type="OrthoDB" id="6159439at2759"/>
<name>A0A2T7PKM6_POMCA</name>
<comment type="caution">
    <text evidence="3">The sequence shown here is derived from an EMBL/GenBank/DDBJ whole genome shotgun (WGS) entry which is preliminary data.</text>
</comment>
<dbReference type="GO" id="GO:0000977">
    <property type="term" value="F:RNA polymerase II transcription regulatory region sequence-specific DNA binding"/>
    <property type="evidence" value="ECO:0007669"/>
    <property type="project" value="TreeGrafter"/>
</dbReference>
<feature type="compositionally biased region" description="Polar residues" evidence="2">
    <location>
        <begin position="84"/>
        <end position="100"/>
    </location>
</feature>
<organism evidence="3 4">
    <name type="scientific">Pomacea canaliculata</name>
    <name type="common">Golden apple snail</name>
    <dbReference type="NCBI Taxonomy" id="400727"/>
    <lineage>
        <taxon>Eukaryota</taxon>
        <taxon>Metazoa</taxon>
        <taxon>Spiralia</taxon>
        <taxon>Lophotrochozoa</taxon>
        <taxon>Mollusca</taxon>
        <taxon>Gastropoda</taxon>
        <taxon>Caenogastropoda</taxon>
        <taxon>Architaenioglossa</taxon>
        <taxon>Ampullarioidea</taxon>
        <taxon>Ampullariidae</taxon>
        <taxon>Pomacea</taxon>
    </lineage>
</organism>
<feature type="region of interest" description="Disordered" evidence="2">
    <location>
        <begin position="1"/>
        <end position="25"/>
    </location>
</feature>
<feature type="compositionally biased region" description="Basic and acidic residues" evidence="2">
    <location>
        <begin position="284"/>
        <end position="295"/>
    </location>
</feature>
<feature type="compositionally biased region" description="Basic and acidic residues" evidence="2">
    <location>
        <begin position="62"/>
        <end position="79"/>
    </location>
</feature>
<dbReference type="InterPro" id="IPR050649">
    <property type="entry name" value="Paired_Homeobox_TFs"/>
</dbReference>
<keyword evidence="4" id="KW-1185">Reference proteome</keyword>
<gene>
    <name evidence="3" type="ORF">C0Q70_05214</name>
</gene>
<dbReference type="PANTHER" id="PTHR24329">
    <property type="entry name" value="HOMEOBOX PROTEIN ARISTALESS"/>
    <property type="match status" value="1"/>
</dbReference>
<protein>
    <recommendedName>
        <fullName evidence="5">Homeobox domain-containing protein</fullName>
    </recommendedName>
</protein>
<dbReference type="AlphaFoldDB" id="A0A2T7PKM6"/>
<feature type="region of interest" description="Disordered" evidence="2">
    <location>
        <begin position="38"/>
        <end position="126"/>
    </location>
</feature>
<dbReference type="STRING" id="400727.A0A2T7PKM6"/>
<evidence type="ECO:0000256" key="1">
    <source>
        <dbReference type="ARBA" id="ARBA00004123"/>
    </source>
</evidence>
<accession>A0A2T7PKM6</accession>
<comment type="subcellular location">
    <subcellularLocation>
        <location evidence="1">Nucleus</location>
    </subcellularLocation>
</comment>
<dbReference type="EMBL" id="PZQS01000003">
    <property type="protein sequence ID" value="PVD33952.1"/>
    <property type="molecule type" value="Genomic_DNA"/>
</dbReference>
<sequence length="353" mass="38925">MDLSVSKSPASKALESKTLKHSIDSILHPALGYHELKYDDSRYEQPSRHKRHLPSQFQLHSQDGKQLQHEEPEEQDVKPRPQLVSPQLPQSEDSSTSTLDAASVADGQDGAVLGPPPWGSSASDLSSESLLCPKRHNENVDSDAAVTDVIEFTASDSKYQLDTDQTDKPASTSNPVAEVARGMSPTIDLMHGISSGIVQQENKTVETTDNSITTQEIHEPEKATAPPAKKRRFRTTFSAEQLKSLEENRRAKWRKYERLGNFGGLQDLQEVDYVPAPRTTQKVTSDKKSVKRRTDGASPDIPNSLPTSPTQGDAIPALATVPVAYPFYGPYMGFSPLFYYSHCCAVRPWAPDL</sequence>
<feature type="compositionally biased region" description="Basic and acidic residues" evidence="2">
    <location>
        <begin position="38"/>
        <end position="47"/>
    </location>
</feature>